<dbReference type="AlphaFoldDB" id="A0A0C6FPT1"/>
<dbReference type="KEGG" id="maqu:Maq22A_3p50185"/>
<gene>
    <name evidence="1" type="ORF">Maq22A_3p50185</name>
</gene>
<reference evidence="2" key="2">
    <citation type="submission" date="2015-01" db="EMBL/GenBank/DDBJ databases">
        <title>Complete genome sequence of Methylobacterium aquaticum strain 22A.</title>
        <authorList>
            <person name="Tani A."/>
            <person name="Ogura Y."/>
            <person name="Hayashi T."/>
        </authorList>
    </citation>
    <scope>NUCLEOTIDE SEQUENCE [LARGE SCALE GENOMIC DNA]</scope>
    <source>
        <strain evidence="2">MA-22A</strain>
        <plasmid evidence="2">Plasmid pMaq22A_3p DNA</plasmid>
    </source>
</reference>
<accession>A0A0C6FPT1</accession>
<geneLocation type="plasmid" evidence="2">
    <name>pMaq22A_3p DNA</name>
</geneLocation>
<name>A0A0C6FPT1_9HYPH</name>
<organism evidence="1 2">
    <name type="scientific">Methylobacterium aquaticum</name>
    <dbReference type="NCBI Taxonomy" id="270351"/>
    <lineage>
        <taxon>Bacteria</taxon>
        <taxon>Pseudomonadati</taxon>
        <taxon>Pseudomonadota</taxon>
        <taxon>Alphaproteobacteria</taxon>
        <taxon>Hyphomicrobiales</taxon>
        <taxon>Methylobacteriaceae</taxon>
        <taxon>Methylobacterium</taxon>
    </lineage>
</organism>
<dbReference type="RefSeq" id="WP_167544008.1">
    <property type="nucleotide sequence ID" value="NZ_AP014707.1"/>
</dbReference>
<dbReference type="PATRIC" id="fig|270351.10.peg.7474"/>
<reference evidence="1 2" key="1">
    <citation type="journal article" date="2015" name="Genome Announc.">
        <title>Complete Genome Sequence of Methylobacterium aquaticum Strain 22A, Isolated from Racomitrium japonicum Moss.</title>
        <authorList>
            <person name="Tani A."/>
            <person name="Ogura Y."/>
            <person name="Hayashi T."/>
            <person name="Kimbara K."/>
        </authorList>
    </citation>
    <scope>NUCLEOTIDE SEQUENCE [LARGE SCALE GENOMIC DNA]</scope>
    <source>
        <strain evidence="1 2">MA-22A</strain>
        <plasmid evidence="2">Plasmid pMaq22A_3p DNA</plasmid>
    </source>
</reference>
<protein>
    <submittedName>
        <fullName evidence="1">Uncharacterized protein</fullName>
    </submittedName>
</protein>
<dbReference type="Proteomes" id="UP000061432">
    <property type="component" value="Plasmid pMaq22A_3p"/>
</dbReference>
<dbReference type="EMBL" id="AP014707">
    <property type="protein sequence ID" value="BAQ50288.1"/>
    <property type="molecule type" value="Genomic_DNA"/>
</dbReference>
<sequence length="54" mass="5934">MTGLFIRYEMVKAMSTTESLLFVVGQLFGEAEPETEELDDLSGMLAFGRMINGG</sequence>
<evidence type="ECO:0000313" key="2">
    <source>
        <dbReference type="Proteomes" id="UP000061432"/>
    </source>
</evidence>
<proteinExistence type="predicted"/>
<evidence type="ECO:0000313" key="1">
    <source>
        <dbReference type="EMBL" id="BAQ50288.1"/>
    </source>
</evidence>
<keyword evidence="1" id="KW-0614">Plasmid</keyword>